<dbReference type="EMBL" id="MQWB01000001">
    <property type="protein sequence ID" value="OZC04401.1"/>
    <property type="molecule type" value="Genomic_DNA"/>
</dbReference>
<dbReference type="PROSITE" id="PS50106">
    <property type="entry name" value="PDZ"/>
    <property type="match status" value="1"/>
</dbReference>
<dbReference type="Gene3D" id="2.30.42.10">
    <property type="match status" value="1"/>
</dbReference>
<dbReference type="Proteomes" id="UP000216446">
    <property type="component" value="Unassembled WGS sequence"/>
</dbReference>
<dbReference type="SMART" id="SM00228">
    <property type="entry name" value="PDZ"/>
    <property type="match status" value="1"/>
</dbReference>
<organism evidence="4 5">
    <name type="scientific">Rubricoccus marinus</name>
    <dbReference type="NCBI Taxonomy" id="716817"/>
    <lineage>
        <taxon>Bacteria</taxon>
        <taxon>Pseudomonadati</taxon>
        <taxon>Rhodothermota</taxon>
        <taxon>Rhodothermia</taxon>
        <taxon>Rhodothermales</taxon>
        <taxon>Rubricoccaceae</taxon>
        <taxon>Rubricoccus</taxon>
    </lineage>
</organism>
<feature type="chain" id="PRO_5012898491" description="PDZ domain-containing protein" evidence="2">
    <location>
        <begin position="18"/>
        <end position="211"/>
    </location>
</feature>
<evidence type="ECO:0000256" key="1">
    <source>
        <dbReference type="ARBA" id="ARBA00022737"/>
    </source>
</evidence>
<evidence type="ECO:0000313" key="4">
    <source>
        <dbReference type="EMBL" id="OZC04401.1"/>
    </source>
</evidence>
<dbReference type="Gene3D" id="2.20.110.10">
    <property type="entry name" value="Histone H3 K4-specific methyltransferase SET7/9 N-terminal domain"/>
    <property type="match status" value="1"/>
</dbReference>
<proteinExistence type="predicted"/>
<gene>
    <name evidence="4" type="ORF">BSZ36_16290</name>
</gene>
<dbReference type="InterPro" id="IPR003409">
    <property type="entry name" value="MORN"/>
</dbReference>
<keyword evidence="2" id="KW-0732">Signal</keyword>
<dbReference type="Pfam" id="PF02493">
    <property type="entry name" value="MORN"/>
    <property type="match status" value="2"/>
</dbReference>
<evidence type="ECO:0000259" key="3">
    <source>
        <dbReference type="PROSITE" id="PS50106"/>
    </source>
</evidence>
<comment type="caution">
    <text evidence="4">The sequence shown here is derived from an EMBL/GenBank/DDBJ whole genome shotgun (WGS) entry which is preliminary data.</text>
</comment>
<dbReference type="InterPro" id="IPR041489">
    <property type="entry name" value="PDZ_6"/>
</dbReference>
<name>A0A259U347_9BACT</name>
<evidence type="ECO:0000313" key="5">
    <source>
        <dbReference type="Proteomes" id="UP000216446"/>
    </source>
</evidence>
<feature type="domain" description="PDZ" evidence="3">
    <location>
        <begin position="13"/>
        <end position="89"/>
    </location>
</feature>
<keyword evidence="5" id="KW-1185">Reference proteome</keyword>
<dbReference type="SUPFAM" id="SSF82185">
    <property type="entry name" value="Histone H3 K4-specific methyltransferase SET7/9 N-terminal domain"/>
    <property type="match status" value="1"/>
</dbReference>
<dbReference type="OrthoDB" id="1173761at2"/>
<dbReference type="InterPro" id="IPR001478">
    <property type="entry name" value="PDZ"/>
</dbReference>
<dbReference type="PANTHER" id="PTHR23084">
    <property type="entry name" value="PHOSPHATIDYLINOSITOL-4-PHOSPHATE 5-KINASE RELATED"/>
    <property type="match status" value="1"/>
</dbReference>
<dbReference type="RefSeq" id="WP_094550831.1">
    <property type="nucleotide sequence ID" value="NZ_MQWB01000001.1"/>
</dbReference>
<feature type="signal peptide" evidence="2">
    <location>
        <begin position="1"/>
        <end position="17"/>
    </location>
</feature>
<accession>A0A259U347</accession>
<dbReference type="SMART" id="SM00698">
    <property type="entry name" value="MORN"/>
    <property type="match status" value="2"/>
</dbReference>
<dbReference type="PANTHER" id="PTHR23084:SF263">
    <property type="entry name" value="MORN REPEAT-CONTAINING PROTEIN 1"/>
    <property type="match status" value="1"/>
</dbReference>
<evidence type="ECO:0000256" key="2">
    <source>
        <dbReference type="SAM" id="SignalP"/>
    </source>
</evidence>
<sequence length="211" mass="22280">MRLLLLALVLAASPVLAQDPVGFGFMFHEDAEGWVMVTGIAPGGAAETAGLRAGDLLVTVAGDSVFASGALDQLRAARESLPAAVRVARGADTLDLALGVAPYRPADLLQASNATLCLRGDCWNGTGLWRHPNGDWYEGTFVEGVREGGGVFTLADGRIYSGGYARDLFHGRGTYFWPDGSRWTGTFLDDTPQAPGVYTDEHGVSRPGLPD</sequence>
<keyword evidence="1" id="KW-0677">Repeat</keyword>
<reference evidence="4 5" key="1">
    <citation type="submission" date="2016-11" db="EMBL/GenBank/DDBJ databases">
        <title>Study of marine rhodopsin-containing bacteria.</title>
        <authorList>
            <person name="Yoshizawa S."/>
            <person name="Kumagai Y."/>
            <person name="Kogure K."/>
        </authorList>
    </citation>
    <scope>NUCLEOTIDE SEQUENCE [LARGE SCALE GENOMIC DNA]</scope>
    <source>
        <strain evidence="4 5">SG-29</strain>
    </source>
</reference>
<dbReference type="AlphaFoldDB" id="A0A259U347"/>
<dbReference type="InParanoid" id="A0A259U347"/>
<dbReference type="Pfam" id="PF17820">
    <property type="entry name" value="PDZ_6"/>
    <property type="match status" value="1"/>
</dbReference>
<dbReference type="InterPro" id="IPR036034">
    <property type="entry name" value="PDZ_sf"/>
</dbReference>
<dbReference type="SUPFAM" id="SSF50156">
    <property type="entry name" value="PDZ domain-like"/>
    <property type="match status" value="1"/>
</dbReference>
<protein>
    <recommendedName>
        <fullName evidence="3">PDZ domain-containing protein</fullName>
    </recommendedName>
</protein>